<dbReference type="Proteomes" id="UP001208570">
    <property type="component" value="Unassembled WGS sequence"/>
</dbReference>
<evidence type="ECO:0000256" key="8">
    <source>
        <dbReference type="ARBA" id="ARBA00023170"/>
    </source>
</evidence>
<sequence>MNVISNCFRNFQRTSRDTMNLSTELTDPSDVTMTSSISTITSKPPLTSYIVETVTLSVMWPMALFGNALVCVVIHRSRRLQSTTNYFVVSLSATDLAMALLCMPFILGRVISGQWMFGTLMCKMIRFVQYLAPGCTMFVFVAVSVDRFYTIIYPLSFKVTRQRAKQLIFVSSLAAVIIASPCFYLYDIKYADDDVEWCQTYVEPTWGGIFYVGFMFIVVWILPLCVMLVVYIKIFKYIWRSGIGGRTFQRTFNPVPRPKVKIVKMIMVVTLMTVCLILPFFVVQLWYCSRGGHDVNQSVYIGVVWTYFTSAVAKPTMYICYNSNFRRGCKEVFCMSTMKCYRGNAYTITTASKLSRKNYVGVAETVTSTDVVTTRSPSRTFNRSAALDKYSWPLANSMPSTYL</sequence>
<dbReference type="FunFam" id="1.20.1070.10:FF:000165">
    <property type="entry name" value="Probable G-protein coupled receptor 19"/>
    <property type="match status" value="1"/>
</dbReference>
<feature type="transmembrane region" description="Helical" evidence="13">
    <location>
        <begin position="54"/>
        <end position="74"/>
    </location>
</feature>
<reference evidence="15" key="1">
    <citation type="journal article" date="2023" name="Mol. Biol. Evol.">
        <title>Third-Generation Sequencing Reveals the Adaptive Role of the Epigenome in Three Deep-Sea Polychaetes.</title>
        <authorList>
            <person name="Perez M."/>
            <person name="Aroh O."/>
            <person name="Sun Y."/>
            <person name="Lan Y."/>
            <person name="Juniper S.K."/>
            <person name="Young C.R."/>
            <person name="Angers B."/>
            <person name="Qian P.Y."/>
        </authorList>
    </citation>
    <scope>NUCLEOTIDE SEQUENCE</scope>
    <source>
        <strain evidence="15">P08H-3</strain>
    </source>
</reference>
<comment type="subcellular location">
    <subcellularLocation>
        <location evidence="1">Cell membrane</location>
        <topology evidence="1">Multi-pass membrane protein</topology>
    </subcellularLocation>
</comment>
<evidence type="ECO:0000256" key="1">
    <source>
        <dbReference type="ARBA" id="ARBA00004651"/>
    </source>
</evidence>
<proteinExistence type="predicted"/>
<evidence type="ECO:0000256" key="10">
    <source>
        <dbReference type="ARBA" id="ARBA00023224"/>
    </source>
</evidence>
<keyword evidence="2" id="KW-1003">Cell membrane</keyword>
<keyword evidence="7" id="KW-1015">Disulfide bond</keyword>
<feature type="domain" description="G-protein coupled receptors family 1 profile" evidence="14">
    <location>
        <begin position="66"/>
        <end position="318"/>
    </location>
</feature>
<keyword evidence="9" id="KW-0325">Glycoprotein</keyword>
<evidence type="ECO:0000256" key="9">
    <source>
        <dbReference type="ARBA" id="ARBA00023180"/>
    </source>
</evidence>
<feature type="transmembrane region" description="Helical" evidence="13">
    <location>
        <begin position="166"/>
        <end position="186"/>
    </location>
</feature>
<keyword evidence="6 13" id="KW-0472">Membrane</keyword>
<comment type="caution">
    <text evidence="15">The sequence shown here is derived from an EMBL/GenBank/DDBJ whole genome shotgun (WGS) entry which is preliminary data.</text>
</comment>
<keyword evidence="16" id="KW-1185">Reference proteome</keyword>
<evidence type="ECO:0000256" key="2">
    <source>
        <dbReference type="ARBA" id="ARBA00022475"/>
    </source>
</evidence>
<keyword evidence="3 13" id="KW-0812">Transmembrane</keyword>
<dbReference type="InterPro" id="IPR000276">
    <property type="entry name" value="GPCR_Rhodpsn"/>
</dbReference>
<dbReference type="GO" id="GO:0005886">
    <property type="term" value="C:plasma membrane"/>
    <property type="evidence" value="ECO:0007669"/>
    <property type="project" value="UniProtKB-SubCell"/>
</dbReference>
<evidence type="ECO:0000313" key="16">
    <source>
        <dbReference type="Proteomes" id="UP001208570"/>
    </source>
</evidence>
<dbReference type="PANTHER" id="PTHR45695">
    <property type="entry name" value="LEUCOKININ RECEPTOR-RELATED"/>
    <property type="match status" value="1"/>
</dbReference>
<evidence type="ECO:0000256" key="11">
    <source>
        <dbReference type="ARBA" id="ARBA00067939"/>
    </source>
</evidence>
<feature type="transmembrane region" description="Helical" evidence="13">
    <location>
        <begin position="127"/>
        <end position="145"/>
    </location>
</feature>
<feature type="transmembrane region" description="Helical" evidence="13">
    <location>
        <begin position="86"/>
        <end position="107"/>
    </location>
</feature>
<dbReference type="Pfam" id="PF00001">
    <property type="entry name" value="7tm_1"/>
    <property type="match status" value="1"/>
</dbReference>
<protein>
    <recommendedName>
        <fullName evidence="11">Probable G-protein coupled receptor 19</fullName>
    </recommendedName>
</protein>
<evidence type="ECO:0000256" key="7">
    <source>
        <dbReference type="ARBA" id="ARBA00023157"/>
    </source>
</evidence>
<dbReference type="GO" id="GO:0004930">
    <property type="term" value="F:G protein-coupled receptor activity"/>
    <property type="evidence" value="ECO:0007669"/>
    <property type="project" value="UniProtKB-KW"/>
</dbReference>
<organism evidence="15 16">
    <name type="scientific">Paralvinella palmiformis</name>
    <dbReference type="NCBI Taxonomy" id="53620"/>
    <lineage>
        <taxon>Eukaryota</taxon>
        <taxon>Metazoa</taxon>
        <taxon>Spiralia</taxon>
        <taxon>Lophotrochozoa</taxon>
        <taxon>Annelida</taxon>
        <taxon>Polychaeta</taxon>
        <taxon>Sedentaria</taxon>
        <taxon>Canalipalpata</taxon>
        <taxon>Terebellida</taxon>
        <taxon>Terebelliformia</taxon>
        <taxon>Alvinellidae</taxon>
        <taxon>Paralvinella</taxon>
    </lineage>
</organism>
<feature type="transmembrane region" description="Helical" evidence="13">
    <location>
        <begin position="299"/>
        <end position="321"/>
    </location>
</feature>
<dbReference type="EMBL" id="JAODUP010000193">
    <property type="protein sequence ID" value="KAK2157317.1"/>
    <property type="molecule type" value="Genomic_DNA"/>
</dbReference>
<comment type="function">
    <text evidence="12">G-protein coupled receptor that plays a role in the regulation of circadian rhythms and energy metabolism. Participates in maintaining proper circadian gene expression in the suprachiasmatic nucleus (SCN), the locus of the master circadian clock in the brain. May function as a coordinator of aging-associated metabolic dysfunction, stress response, DNA integrity management, and eventual senescence. Upon binding to adropin, modulates mitochondrial energy metabolism via the p44/42-PDK4 signaling pathway, influencing pyruvate dehydrogenase activity.</text>
</comment>
<gene>
    <name evidence="15" type="ORF">LSH36_193g02073</name>
</gene>
<dbReference type="SUPFAM" id="SSF81321">
    <property type="entry name" value="Family A G protein-coupled receptor-like"/>
    <property type="match status" value="1"/>
</dbReference>
<dbReference type="GO" id="GO:0005929">
    <property type="term" value="C:cilium"/>
    <property type="evidence" value="ECO:0007669"/>
    <property type="project" value="UniProtKB-ARBA"/>
</dbReference>
<evidence type="ECO:0000256" key="6">
    <source>
        <dbReference type="ARBA" id="ARBA00023136"/>
    </source>
</evidence>
<dbReference type="InterPro" id="IPR017452">
    <property type="entry name" value="GPCR_Rhodpsn_7TM"/>
</dbReference>
<keyword evidence="5" id="KW-0297">G-protein coupled receptor</keyword>
<feature type="transmembrane region" description="Helical" evidence="13">
    <location>
        <begin position="206"/>
        <end position="232"/>
    </location>
</feature>
<dbReference type="PANTHER" id="PTHR45695:SF9">
    <property type="entry name" value="LEUCOKININ RECEPTOR"/>
    <property type="match status" value="1"/>
</dbReference>
<keyword evidence="4 13" id="KW-1133">Transmembrane helix</keyword>
<dbReference type="Gene3D" id="1.20.1070.10">
    <property type="entry name" value="Rhodopsin 7-helix transmembrane proteins"/>
    <property type="match status" value="1"/>
</dbReference>
<evidence type="ECO:0000256" key="13">
    <source>
        <dbReference type="SAM" id="Phobius"/>
    </source>
</evidence>
<evidence type="ECO:0000259" key="14">
    <source>
        <dbReference type="PROSITE" id="PS50262"/>
    </source>
</evidence>
<evidence type="ECO:0000256" key="4">
    <source>
        <dbReference type="ARBA" id="ARBA00022989"/>
    </source>
</evidence>
<accession>A0AAD9JQI0</accession>
<dbReference type="AlphaFoldDB" id="A0AAD9JQI0"/>
<dbReference type="PROSITE" id="PS50262">
    <property type="entry name" value="G_PROTEIN_RECEP_F1_2"/>
    <property type="match status" value="1"/>
</dbReference>
<dbReference type="PRINTS" id="PR00237">
    <property type="entry name" value="GPCRRHODOPSN"/>
</dbReference>
<evidence type="ECO:0000256" key="5">
    <source>
        <dbReference type="ARBA" id="ARBA00023040"/>
    </source>
</evidence>
<keyword evidence="10" id="KW-0807">Transducer</keyword>
<evidence type="ECO:0000256" key="12">
    <source>
        <dbReference type="ARBA" id="ARBA00093282"/>
    </source>
</evidence>
<evidence type="ECO:0000256" key="3">
    <source>
        <dbReference type="ARBA" id="ARBA00022692"/>
    </source>
</evidence>
<name>A0AAD9JQI0_9ANNE</name>
<keyword evidence="8" id="KW-0675">Receptor</keyword>
<evidence type="ECO:0000313" key="15">
    <source>
        <dbReference type="EMBL" id="KAK2157317.1"/>
    </source>
</evidence>
<feature type="transmembrane region" description="Helical" evidence="13">
    <location>
        <begin position="266"/>
        <end position="287"/>
    </location>
</feature>